<keyword evidence="2" id="KW-1185">Reference proteome</keyword>
<dbReference type="RefSeq" id="WP_088986093.1">
    <property type="nucleotide sequence ID" value="NZ_LT607409.1"/>
</dbReference>
<accession>A0A1C4U4I4</accession>
<name>A0A1C4U4I4_9ACTN</name>
<sequence length="422" mass="46848">MTDDTVLLLRRAGFGPTVAEVGAARQLGYASTLSGVLTPTGPDVGATSAPTPDLGPDPFTLLPRATDAQRAEGDRRRTEQTISLARWWLDRMTVADHQAVEKLVFFWHGHWATSVAKVRSAQLMLGQLRAFREARDFADLAHRMVLDRALVYWLDGQHNKKAAPNENLARELFELFMLGVGQYTERDIKEAGRALAGWRVILDRESPVSDPQHRDTGRKTILGVTDTFDADSLVELLLRQPACGRFIASRLWFRYASSTRPIPERTREAMVAAFPAPMAMLKALFADEAFQQTRGTLVQQPVEWLVGAMRHLGLRPAAMPDKVFTQMYWAMEALGQRPFAPPSVGGWPAGTAWLTSAAAQTRLTIAGMLVDLLRPGPLTPEAVAHLLCVDTWTDRTYAVLRDARNDRLKLILGLVSPEYLVT</sequence>
<protein>
    <submittedName>
        <fullName evidence="1">Uncharacterized conserved protein, DUF1800 family</fullName>
    </submittedName>
</protein>
<evidence type="ECO:0000313" key="1">
    <source>
        <dbReference type="EMBL" id="SCE66600.1"/>
    </source>
</evidence>
<gene>
    <name evidence="1" type="ORF">GA0070612_0084</name>
</gene>
<organism evidence="1 2">
    <name type="scientific">Micromonospora chokoriensis</name>
    <dbReference type="NCBI Taxonomy" id="356851"/>
    <lineage>
        <taxon>Bacteria</taxon>
        <taxon>Bacillati</taxon>
        <taxon>Actinomycetota</taxon>
        <taxon>Actinomycetes</taxon>
        <taxon>Micromonosporales</taxon>
        <taxon>Micromonosporaceae</taxon>
        <taxon>Micromonospora</taxon>
    </lineage>
</organism>
<reference evidence="2" key="1">
    <citation type="submission" date="2016-06" db="EMBL/GenBank/DDBJ databases">
        <authorList>
            <person name="Varghese N."/>
            <person name="Submissions Spin"/>
        </authorList>
    </citation>
    <scope>NUCLEOTIDE SEQUENCE [LARGE SCALE GENOMIC DNA]</scope>
    <source>
        <strain evidence="2">DSM 45160</strain>
    </source>
</reference>
<dbReference type="InterPro" id="IPR014917">
    <property type="entry name" value="DUF1800"/>
</dbReference>
<evidence type="ECO:0000313" key="2">
    <source>
        <dbReference type="Proteomes" id="UP000198224"/>
    </source>
</evidence>
<dbReference type="EMBL" id="LT607409">
    <property type="protein sequence ID" value="SCE66600.1"/>
    <property type="molecule type" value="Genomic_DNA"/>
</dbReference>
<dbReference type="Pfam" id="PF08811">
    <property type="entry name" value="DUF1800"/>
    <property type="match status" value="1"/>
</dbReference>
<dbReference type="AlphaFoldDB" id="A0A1C4U4I4"/>
<proteinExistence type="predicted"/>
<dbReference type="Proteomes" id="UP000198224">
    <property type="component" value="Chromosome I"/>
</dbReference>